<keyword evidence="1" id="KW-0175">Coiled coil</keyword>
<feature type="region of interest" description="Disordered" evidence="2">
    <location>
        <begin position="166"/>
        <end position="188"/>
    </location>
</feature>
<evidence type="ECO:0000313" key="5">
    <source>
        <dbReference type="EMBL" id="CAE0607190.1"/>
    </source>
</evidence>
<dbReference type="GO" id="GO:0005634">
    <property type="term" value="C:nucleus"/>
    <property type="evidence" value="ECO:0007669"/>
    <property type="project" value="InterPro"/>
</dbReference>
<accession>A0A7S3UBG5</accession>
<organism evidence="5">
    <name type="scientific">Picocystis salinarum</name>
    <dbReference type="NCBI Taxonomy" id="88271"/>
    <lineage>
        <taxon>Eukaryota</taxon>
        <taxon>Viridiplantae</taxon>
        <taxon>Chlorophyta</taxon>
        <taxon>Picocystophyceae</taxon>
        <taxon>Picocystales</taxon>
        <taxon>Picocystaceae</taxon>
        <taxon>Picocystis</taxon>
    </lineage>
</organism>
<name>A0A7S3UBG5_9CHLO</name>
<keyword evidence="3" id="KW-0732">Signal</keyword>
<dbReference type="Pfam" id="PF04921">
    <property type="entry name" value="XAP5"/>
    <property type="match status" value="1"/>
</dbReference>
<evidence type="ECO:0000256" key="3">
    <source>
        <dbReference type="SAM" id="SignalP"/>
    </source>
</evidence>
<dbReference type="InterPro" id="IPR048337">
    <property type="entry name" value="FAM50A/XAP5_C"/>
</dbReference>
<sequence length="408" mass="47973">MWNAWLRWASTTWWKSPAPWIPMDVRCTVLLLWSPLCKNTWNPLEGTCPRPPPSMVPRMFTCELTSRRTCADVHHASRFVVAFCAMRGREAHRVRVLERVRQQQRSKYESLAREAEEAAGQQALREFGAGRSDALEAAFKEETTGLVTREEFSQRRATLEKRVQVEEERRKRELEEEEERKAEERRKKRAKLQARATLSFADEGEDEDEEAEGVLNFKSKIVAKDPLAVTDFLPDKERERKEEELRSKLKEEWLHEQERIKDEPLEVTYSYWDGSGHRRKAEIKKGDTIGDFLKVVRKQLAPEFRELRTTDTSNMMYIKEDLIIPQHYTFYELIASKARGKSGPLFHFDVRDDVRLLNDATVEKEEAHAGKVVEKHWYDRNKHIFPASRWETYDPSKTFDKYTIHGDG</sequence>
<gene>
    <name evidence="5" type="ORF">PSAL00342_LOCUS1007</name>
</gene>
<protein>
    <recommendedName>
        <fullName evidence="4">FAM50A/XAP5 C-terminal domain-containing protein</fullName>
    </recommendedName>
</protein>
<proteinExistence type="predicted"/>
<feature type="compositionally biased region" description="Basic and acidic residues" evidence="2">
    <location>
        <begin position="166"/>
        <end position="185"/>
    </location>
</feature>
<feature type="signal peptide" evidence="3">
    <location>
        <begin position="1"/>
        <end position="20"/>
    </location>
</feature>
<feature type="chain" id="PRO_5030554821" description="FAM50A/XAP5 C-terminal domain-containing protein" evidence="3">
    <location>
        <begin position="21"/>
        <end position="408"/>
    </location>
</feature>
<dbReference type="PANTHER" id="PTHR12722">
    <property type="entry name" value="XAP-5 PROTEIN-RELATED"/>
    <property type="match status" value="1"/>
</dbReference>
<evidence type="ECO:0000259" key="4">
    <source>
        <dbReference type="Pfam" id="PF04921"/>
    </source>
</evidence>
<feature type="coiled-coil region" evidence="1">
    <location>
        <begin position="94"/>
        <end position="121"/>
    </location>
</feature>
<dbReference type="GO" id="GO:0006325">
    <property type="term" value="P:chromatin organization"/>
    <property type="evidence" value="ECO:0007669"/>
    <property type="project" value="TreeGrafter"/>
</dbReference>
<reference evidence="5" key="1">
    <citation type="submission" date="2021-01" db="EMBL/GenBank/DDBJ databases">
        <authorList>
            <person name="Corre E."/>
            <person name="Pelletier E."/>
            <person name="Niang G."/>
            <person name="Scheremetjew M."/>
            <person name="Finn R."/>
            <person name="Kale V."/>
            <person name="Holt S."/>
            <person name="Cochrane G."/>
            <person name="Meng A."/>
            <person name="Brown T."/>
            <person name="Cohen L."/>
        </authorList>
    </citation>
    <scope>NUCLEOTIDE SEQUENCE</scope>
    <source>
        <strain evidence="5">CCMP1897</strain>
    </source>
</reference>
<dbReference type="AlphaFoldDB" id="A0A7S3UBG5"/>
<evidence type="ECO:0000256" key="1">
    <source>
        <dbReference type="SAM" id="Coils"/>
    </source>
</evidence>
<feature type="domain" description="FAM50A/XAP5 C-terminal" evidence="4">
    <location>
        <begin position="264"/>
        <end position="403"/>
    </location>
</feature>
<dbReference type="InterPro" id="IPR007005">
    <property type="entry name" value="XAP5"/>
</dbReference>
<evidence type="ECO:0000256" key="2">
    <source>
        <dbReference type="SAM" id="MobiDB-lite"/>
    </source>
</evidence>
<dbReference type="PANTHER" id="PTHR12722:SF0">
    <property type="entry name" value="PROTEIN FAM50A"/>
    <property type="match status" value="1"/>
</dbReference>
<dbReference type="EMBL" id="HBIS01001160">
    <property type="protein sequence ID" value="CAE0607190.1"/>
    <property type="molecule type" value="Transcribed_RNA"/>
</dbReference>